<reference evidence="2 3" key="2">
    <citation type="submission" date="2019-04" db="EMBL/GenBank/DDBJ databases">
        <title>The genome sequence of big-headed turtle.</title>
        <authorList>
            <person name="Gong S."/>
        </authorList>
    </citation>
    <scope>NUCLEOTIDE SEQUENCE [LARGE SCALE GENOMIC DNA]</scope>
    <source>
        <strain evidence="2">DO16091913</strain>
        <tissue evidence="2">Muscle</tissue>
    </source>
</reference>
<organism evidence="2 3">
    <name type="scientific">Platysternon megacephalum</name>
    <name type="common">big-headed turtle</name>
    <dbReference type="NCBI Taxonomy" id="55544"/>
    <lineage>
        <taxon>Eukaryota</taxon>
        <taxon>Metazoa</taxon>
        <taxon>Chordata</taxon>
        <taxon>Craniata</taxon>
        <taxon>Vertebrata</taxon>
        <taxon>Euteleostomi</taxon>
        <taxon>Archelosauria</taxon>
        <taxon>Testudinata</taxon>
        <taxon>Testudines</taxon>
        <taxon>Cryptodira</taxon>
        <taxon>Durocryptodira</taxon>
        <taxon>Testudinoidea</taxon>
        <taxon>Platysternidae</taxon>
        <taxon>Platysternon</taxon>
    </lineage>
</organism>
<protein>
    <submittedName>
        <fullName evidence="2">Sorbin and SH3 domain-containing protein 2</fullName>
    </submittedName>
</protein>
<name>A0A4D9F6B9_9SAUR</name>
<evidence type="ECO:0000256" key="1">
    <source>
        <dbReference type="SAM" id="Coils"/>
    </source>
</evidence>
<dbReference type="OrthoDB" id="5832575at2759"/>
<feature type="coiled-coil region" evidence="1">
    <location>
        <begin position="515"/>
        <end position="616"/>
    </location>
</feature>
<dbReference type="PANTHER" id="PTHR18863">
    <property type="entry name" value="TSEC-2-RELATED"/>
    <property type="match status" value="1"/>
</dbReference>
<keyword evidence="1" id="KW-0175">Coiled coil</keyword>
<comment type="caution">
    <text evidence="2">The sequence shown here is derived from an EMBL/GenBank/DDBJ whole genome shotgun (WGS) entry which is preliminary data.</text>
</comment>
<sequence length="726" mass="83454">MSDLLEFLNHSNSGALLNANEGKGLHEDGQPANGSQSFCQSISEVSLGPLLEADASRYQLIRYRKAADIAHCEYAALLVKNSSLQTEIQQLQSQLLTKEASLQEMKSELEIYKENNARQSSKIQTLKAQVKELEEIATSVTSVKSQSGAYIYTLKRKNQELSERVSELEKHLRMLLVRREKAEQKAASLEKKLAEVTDKLSSSMNIDIKGQEDPLGFLVIKFPTLLKEHSLEKTRIALLEKALATQEMELKASRETIVNLVSGMKKEQKTAAGHTEQLAILKKEKDEAVLTKKTFERNNTILLERLKDKQLAWDNCCQELLHKEKKFTELDRVLHASMNETKTTQTLYQTFISQLATLLSNTFITVAGTEEAIKERIQEICGSEHSWKSKTDELQQKVLSLTSQLEQQRDLYHEALSKSYKAEEVLQKQKGSLKRVEKKLAAEDLLFERFISERKKHMWFLQELTEKLQINQVSSPESLHCQYEMLLDKAEQLSKLDTEYLIDNKNCIFNLQKKVNSQREKIKMKNWQIEQLTEKIKQFEKGKEQQVCLNAGQDPQSLKAQKESEKLQEQLSEMKMSNQTLQAKFVSVNDLKNKTIEELSKSLEKVDKIKEKAARKVVSLKTELDYTEHEARKEKERAHHMLEAVTNELHIAKRALEEVARREKQLVDFREAIMKIMGFRINTLAISDKEIIRQLKQLIQAYEISKVTSKNESKLSCGFTTGFENQ</sequence>
<feature type="coiled-coil region" evidence="1">
    <location>
        <begin position="642"/>
        <end position="672"/>
    </location>
</feature>
<feature type="coiled-coil region" evidence="1">
    <location>
        <begin position="74"/>
        <end position="199"/>
    </location>
</feature>
<dbReference type="PANTHER" id="PTHR18863:SF5">
    <property type="entry name" value="TESTIS EXPRESSED GENE 21"/>
    <property type="match status" value="1"/>
</dbReference>
<dbReference type="Proteomes" id="UP000297703">
    <property type="component" value="Unassembled WGS sequence"/>
</dbReference>
<dbReference type="STRING" id="55544.A0A4D9F6B9"/>
<gene>
    <name evidence="2" type="ORF">DR999_PMT00295</name>
</gene>
<feature type="coiled-coil region" evidence="1">
    <location>
        <begin position="236"/>
        <end position="298"/>
    </location>
</feature>
<proteinExistence type="predicted"/>
<dbReference type="EMBL" id="QXTE01000002">
    <property type="protein sequence ID" value="TFK15893.1"/>
    <property type="molecule type" value="Genomic_DNA"/>
</dbReference>
<accession>A0A4D9F6B9</accession>
<dbReference type="Gene3D" id="1.10.287.1490">
    <property type="match status" value="1"/>
</dbReference>
<reference evidence="2 3" key="1">
    <citation type="submission" date="2019-04" db="EMBL/GenBank/DDBJ databases">
        <title>Draft genome of the big-headed turtle Platysternon megacephalum.</title>
        <authorList>
            <person name="Gong S."/>
        </authorList>
    </citation>
    <scope>NUCLEOTIDE SEQUENCE [LARGE SCALE GENOMIC DNA]</scope>
    <source>
        <strain evidence="2">DO16091913</strain>
        <tissue evidence="2">Muscle</tissue>
    </source>
</reference>
<keyword evidence="3" id="KW-1185">Reference proteome</keyword>
<dbReference type="AlphaFoldDB" id="A0A4D9F6B9"/>
<dbReference type="InterPro" id="IPR039139">
    <property type="entry name" value="CCDC170-like"/>
</dbReference>
<evidence type="ECO:0000313" key="2">
    <source>
        <dbReference type="EMBL" id="TFK15893.1"/>
    </source>
</evidence>
<evidence type="ECO:0000313" key="3">
    <source>
        <dbReference type="Proteomes" id="UP000297703"/>
    </source>
</evidence>